<dbReference type="EMBL" id="FUYV01000006">
    <property type="protein sequence ID" value="SKB86711.1"/>
    <property type="molecule type" value="Genomic_DNA"/>
</dbReference>
<gene>
    <name evidence="5" type="ORF">SAMN03080601_01373</name>
</gene>
<keyword evidence="6" id="KW-1185">Reference proteome</keyword>
<dbReference type="InterPro" id="IPR012334">
    <property type="entry name" value="Pectin_lyas_fold"/>
</dbReference>
<keyword evidence="2" id="KW-0325">Glycoprotein</keyword>
<dbReference type="PROSITE" id="PS51257">
    <property type="entry name" value="PROKAR_LIPOPROTEIN"/>
    <property type="match status" value="1"/>
</dbReference>
<dbReference type="AlphaFoldDB" id="A0A1T5ERZ6"/>
<dbReference type="Proteomes" id="UP000191055">
    <property type="component" value="Unassembled WGS sequence"/>
</dbReference>
<evidence type="ECO:0000256" key="4">
    <source>
        <dbReference type="SAM" id="SignalP"/>
    </source>
</evidence>
<evidence type="ECO:0000313" key="5">
    <source>
        <dbReference type="EMBL" id="SKB86711.1"/>
    </source>
</evidence>
<dbReference type="SUPFAM" id="SSF51126">
    <property type="entry name" value="Pectin lyase-like"/>
    <property type="match status" value="1"/>
</dbReference>
<feature type="compositionally biased region" description="Basic and acidic residues" evidence="3">
    <location>
        <begin position="31"/>
        <end position="48"/>
    </location>
</feature>
<dbReference type="InterPro" id="IPR011050">
    <property type="entry name" value="Pectin_lyase_fold/virulence"/>
</dbReference>
<dbReference type="GO" id="GO:0046872">
    <property type="term" value="F:metal ion binding"/>
    <property type="evidence" value="ECO:0007669"/>
    <property type="project" value="UniProtKB-KW"/>
</dbReference>
<dbReference type="KEGG" id="asx:CDL62_02245"/>
<dbReference type="GO" id="GO:0016829">
    <property type="term" value="F:lyase activity"/>
    <property type="evidence" value="ECO:0007669"/>
    <property type="project" value="UniProtKB-KW"/>
</dbReference>
<dbReference type="PANTHER" id="PTHR42970:SF1">
    <property type="entry name" value="PECTATE LYASE C-RELATED"/>
    <property type="match status" value="1"/>
</dbReference>
<evidence type="ECO:0000256" key="3">
    <source>
        <dbReference type="SAM" id="MobiDB-lite"/>
    </source>
</evidence>
<dbReference type="PANTHER" id="PTHR42970">
    <property type="entry name" value="PECTATE LYASE C-RELATED"/>
    <property type="match status" value="1"/>
</dbReference>
<proteinExistence type="predicted"/>
<dbReference type="RefSeq" id="WP_079557150.1">
    <property type="nucleotide sequence ID" value="NZ_CP021904.1"/>
</dbReference>
<dbReference type="STRING" id="889453.SAMN03080601_01373"/>
<evidence type="ECO:0000256" key="2">
    <source>
        <dbReference type="ARBA" id="ARBA00023180"/>
    </source>
</evidence>
<keyword evidence="5" id="KW-0456">Lyase</keyword>
<feature type="region of interest" description="Disordered" evidence="3">
    <location>
        <begin position="28"/>
        <end position="48"/>
    </location>
</feature>
<organism evidence="5 6">
    <name type="scientific">Alkalitalea saponilacus</name>
    <dbReference type="NCBI Taxonomy" id="889453"/>
    <lineage>
        <taxon>Bacteria</taxon>
        <taxon>Pseudomonadati</taxon>
        <taxon>Bacteroidota</taxon>
        <taxon>Bacteroidia</taxon>
        <taxon>Marinilabiliales</taxon>
        <taxon>Marinilabiliaceae</taxon>
        <taxon>Alkalitalea</taxon>
    </lineage>
</organism>
<feature type="chain" id="PRO_5012504669" evidence="4">
    <location>
        <begin position="24"/>
        <end position="504"/>
    </location>
</feature>
<feature type="signal peptide" evidence="4">
    <location>
        <begin position="1"/>
        <end position="23"/>
    </location>
</feature>
<protein>
    <submittedName>
        <fullName evidence="5">Pectate lyase</fullName>
    </submittedName>
</protein>
<evidence type="ECO:0000256" key="1">
    <source>
        <dbReference type="ARBA" id="ARBA00022723"/>
    </source>
</evidence>
<reference evidence="5 6" key="1">
    <citation type="submission" date="2017-02" db="EMBL/GenBank/DDBJ databases">
        <authorList>
            <person name="Peterson S.W."/>
        </authorList>
    </citation>
    <scope>NUCLEOTIDE SEQUENCE [LARGE SCALE GENOMIC DNA]</scope>
    <source>
        <strain evidence="5 6">DSM 24412</strain>
    </source>
</reference>
<dbReference type="InterPro" id="IPR052063">
    <property type="entry name" value="Polysaccharide_Lyase_1"/>
</dbReference>
<keyword evidence="1" id="KW-0479">Metal-binding</keyword>
<accession>A0A1T5ERZ6</accession>
<dbReference type="Gene3D" id="2.160.20.10">
    <property type="entry name" value="Single-stranded right-handed beta-helix, Pectin lyase-like"/>
    <property type="match status" value="1"/>
</dbReference>
<evidence type="ECO:0000313" key="6">
    <source>
        <dbReference type="Proteomes" id="UP000191055"/>
    </source>
</evidence>
<keyword evidence="4" id="KW-0732">Signal</keyword>
<dbReference type="OrthoDB" id="8737820at2"/>
<sequence>MSKKIFIISLLSFFAFFVLSACSDGNDSELEEIKSPKEENDENNQRPDPVEEEAFAFPGAEGFGKHATGGRGGRVIKVTSLEDFGPGSFREAVMASGPRIVVFEVSGTIELKTRLTIRNGDLTIAGQTAPGDGIAIANHEVYVDADNVIIRFMRFRVGDTADAEYDALGGRFRKNIIIDHCSMSWSTDECVSFYGNDEFTLQWCVISESLRMSAHEKGAHGYGAIWGGKNASFHHNLLAHHDSRNPRFGEFEGSAYALTNLVDFRNNIIYNWGNNSAYGAEGGNVNIVNNYYKPGPASRHRERIMSIDKYLRDPERATYDIWGRFFIDGNFVEGSTRATNDNWTYGVYNQFHSKYGTVSDEDKAAMRLDSEHPINGNVTTHTAEEAFDIVLEFAGASLVRDAVDARVIEETRNGTFTYSGSRGSTNGIIDSQEDVGGWPELDSLPVPVDTSGDGMPDEWKIAHGLDPEKNEANGRDLSTAYDNVEVYINSLVQHIMDAKAVFFD</sequence>
<name>A0A1T5ERZ6_9BACT</name>